<keyword evidence="2" id="KW-0472">Membrane</keyword>
<evidence type="ECO:0000256" key="1">
    <source>
        <dbReference type="SAM" id="MobiDB-lite"/>
    </source>
</evidence>
<keyword evidence="2" id="KW-0812">Transmembrane</keyword>
<dbReference type="InterPro" id="IPR001932">
    <property type="entry name" value="PPM-type_phosphatase-like_dom"/>
</dbReference>
<organism evidence="4 5">
    <name type="scientific">Euzebya pacifica</name>
    <dbReference type="NCBI Taxonomy" id="1608957"/>
    <lineage>
        <taxon>Bacteria</taxon>
        <taxon>Bacillati</taxon>
        <taxon>Actinomycetota</taxon>
        <taxon>Nitriliruptoria</taxon>
        <taxon>Euzebyales</taxon>
    </lineage>
</organism>
<gene>
    <name evidence="4" type="ORF">DVS28_a0025</name>
</gene>
<dbReference type="InterPro" id="IPR036457">
    <property type="entry name" value="PPM-type-like_dom_sf"/>
</dbReference>
<dbReference type="Proteomes" id="UP000264006">
    <property type="component" value="Chromosome"/>
</dbReference>
<evidence type="ECO:0000313" key="5">
    <source>
        <dbReference type="Proteomes" id="UP000264006"/>
    </source>
</evidence>
<dbReference type="EMBL" id="CP031165">
    <property type="protein sequence ID" value="AXV04734.1"/>
    <property type="molecule type" value="Genomic_DNA"/>
</dbReference>
<sequence>MTLVVHAFGYSNVGRIREINEDNFLTGRTVFAVADGMGGHAAGEVASEAALMPLREIDGGTYRDPQAATDALSHAVSQANELVLERAAADPDLRGMGTTLTTVMVRGSRLHLAHVGDSRAYLLRAGMLEMLTEDHTLVNQLVKEGRLTEEQAASHPQRSVITRAIGVELGVQVDTMVEPLELAPGDQVLLCSDGLTGPVSESLIAEILMTEDDGDIACRRLIDAANAGGGPDNITCVLLRVEGDGTVTAPAAMPGPATSSDDDATAELGDPAQLDARRLAELGGGSEEPEEVQAEERSSGRRRLGATLLGVLLVLAVLIGGALLLLNRSFFVGVDDDGQVGIYRGIPAFSIGLVESESFGLDDLPEGLHPGLEGGIAFSSLAEARMHVSDVLEPQLEVESEEPLPTESPTPSPTPTSEPKDPPTIGADAPGPTPEPTTAPRPTPAPASS</sequence>
<protein>
    <submittedName>
        <fullName evidence="4">Protein serine/threonine phosphatase PrpC, regulation of stationary phase</fullName>
    </submittedName>
</protein>
<accession>A0A346XR87</accession>
<dbReference type="PROSITE" id="PS51746">
    <property type="entry name" value="PPM_2"/>
    <property type="match status" value="1"/>
</dbReference>
<feature type="compositionally biased region" description="Pro residues" evidence="1">
    <location>
        <begin position="406"/>
        <end position="416"/>
    </location>
</feature>
<evidence type="ECO:0000256" key="2">
    <source>
        <dbReference type="SAM" id="Phobius"/>
    </source>
</evidence>
<feature type="transmembrane region" description="Helical" evidence="2">
    <location>
        <begin position="304"/>
        <end position="326"/>
    </location>
</feature>
<dbReference type="SMART" id="SM00331">
    <property type="entry name" value="PP2C_SIG"/>
    <property type="match status" value="1"/>
</dbReference>
<dbReference type="PANTHER" id="PTHR13832">
    <property type="entry name" value="PROTEIN PHOSPHATASE 2C"/>
    <property type="match status" value="1"/>
</dbReference>
<dbReference type="SMART" id="SM00332">
    <property type="entry name" value="PP2Cc"/>
    <property type="match status" value="1"/>
</dbReference>
<keyword evidence="5" id="KW-1185">Reference proteome</keyword>
<proteinExistence type="predicted"/>
<dbReference type="OrthoDB" id="9801841at2"/>
<dbReference type="Pfam" id="PF13672">
    <property type="entry name" value="PP2C_2"/>
    <property type="match status" value="1"/>
</dbReference>
<dbReference type="CDD" id="cd00143">
    <property type="entry name" value="PP2Cc"/>
    <property type="match status" value="1"/>
</dbReference>
<feature type="domain" description="PPM-type phosphatase" evidence="3">
    <location>
        <begin position="4"/>
        <end position="241"/>
    </location>
</feature>
<feature type="region of interest" description="Disordered" evidence="1">
    <location>
        <begin position="395"/>
        <end position="449"/>
    </location>
</feature>
<dbReference type="GO" id="GO:0004722">
    <property type="term" value="F:protein serine/threonine phosphatase activity"/>
    <property type="evidence" value="ECO:0007669"/>
    <property type="project" value="InterPro"/>
</dbReference>
<dbReference type="Gene3D" id="3.60.40.10">
    <property type="entry name" value="PPM-type phosphatase domain"/>
    <property type="match status" value="1"/>
</dbReference>
<reference evidence="4 5" key="1">
    <citation type="submission" date="2018-09" db="EMBL/GenBank/DDBJ databases">
        <title>Complete genome sequence of Euzebya sp. DY32-46 isolated from seawater of Pacific Ocean.</title>
        <authorList>
            <person name="Xu L."/>
            <person name="Wu Y.-H."/>
            <person name="Xu X.-W."/>
        </authorList>
    </citation>
    <scope>NUCLEOTIDE SEQUENCE [LARGE SCALE GENOMIC DNA]</scope>
    <source>
        <strain evidence="4 5">DY32-46</strain>
    </source>
</reference>
<evidence type="ECO:0000259" key="3">
    <source>
        <dbReference type="PROSITE" id="PS51746"/>
    </source>
</evidence>
<dbReference type="RefSeq" id="WP_114589638.1">
    <property type="nucleotide sequence ID" value="NZ_CAXIBR010000019.1"/>
</dbReference>
<name>A0A346XR87_9ACTN</name>
<dbReference type="SUPFAM" id="SSF81606">
    <property type="entry name" value="PP2C-like"/>
    <property type="match status" value="1"/>
</dbReference>
<dbReference type="KEGG" id="euz:DVS28_a0025"/>
<dbReference type="NCBIfam" id="NF033484">
    <property type="entry name" value="Stp1_PP2C_phos"/>
    <property type="match status" value="1"/>
</dbReference>
<keyword evidence="2" id="KW-1133">Transmembrane helix</keyword>
<feature type="compositionally biased region" description="Pro residues" evidence="1">
    <location>
        <begin position="431"/>
        <end position="449"/>
    </location>
</feature>
<dbReference type="PANTHER" id="PTHR13832:SF827">
    <property type="entry name" value="PROTEIN PHOSPHATASE 1L"/>
    <property type="match status" value="1"/>
</dbReference>
<evidence type="ECO:0000313" key="4">
    <source>
        <dbReference type="EMBL" id="AXV04734.1"/>
    </source>
</evidence>
<dbReference type="AlphaFoldDB" id="A0A346XR87"/>
<feature type="region of interest" description="Disordered" evidence="1">
    <location>
        <begin position="248"/>
        <end position="267"/>
    </location>
</feature>
<dbReference type="InterPro" id="IPR015655">
    <property type="entry name" value="PP2C"/>
</dbReference>